<dbReference type="InterPro" id="IPR001365">
    <property type="entry name" value="A_deaminase_dom"/>
</dbReference>
<dbReference type="Pfam" id="PF00962">
    <property type="entry name" value="A_deaminase"/>
    <property type="match status" value="1"/>
</dbReference>
<dbReference type="PANTHER" id="PTHR11409">
    <property type="entry name" value="ADENOSINE DEAMINASE"/>
    <property type="match status" value="1"/>
</dbReference>
<dbReference type="InterPro" id="IPR032466">
    <property type="entry name" value="Metal_Hydrolase"/>
</dbReference>
<dbReference type="SUPFAM" id="SSF51556">
    <property type="entry name" value="Metallo-dependent hydrolases"/>
    <property type="match status" value="1"/>
</dbReference>
<dbReference type="STRING" id="50376.A0A517LN85"/>
<dbReference type="InterPro" id="IPR006330">
    <property type="entry name" value="Ado/ade_deaminase"/>
</dbReference>
<evidence type="ECO:0000313" key="10">
    <source>
        <dbReference type="Proteomes" id="UP000316270"/>
    </source>
</evidence>
<dbReference type="GO" id="GO:0004000">
    <property type="term" value="F:adenosine deaminase activity"/>
    <property type="evidence" value="ECO:0007669"/>
    <property type="project" value="TreeGrafter"/>
</dbReference>
<protein>
    <recommendedName>
        <fullName evidence="8">Adenosine deaminase domain-containing protein</fullName>
    </recommendedName>
</protein>
<proteinExistence type="inferred from homology"/>
<name>A0A517LN85_9PEZI</name>
<keyword evidence="3" id="KW-0479">Metal-binding</keyword>
<sequence>MSPLAHLRSFALALPKIELHAHLSGSISRQCLNQIWLRKKSLDPALDLEAPLVAIPNDKVDYDLTSTLQVLADFEADGVVYLELRTTPRSIPQHNITKLKYVEAILGCIHGYEQIPQHRLRTRLILSVDRRDTLEQANEVVELAKSLRHRGVCAVDLCGDPARVPIHHLAPAFENARKAGLRITLHFAESPVSSSDKELWMLLSWRPDRLGHVINVHDEMKKTDDVGVFCSPLSEEYALAAEHFHLAKEDLISLCERVVEITFASEAEKARLRQIYKLLRENLKCKGPETHYLY</sequence>
<dbReference type="GO" id="GO:0009117">
    <property type="term" value="P:nucleotide metabolic process"/>
    <property type="evidence" value="ECO:0007669"/>
    <property type="project" value="UniProtKB-KW"/>
</dbReference>
<organism evidence="9 10">
    <name type="scientific">Venturia effusa</name>
    <dbReference type="NCBI Taxonomy" id="50376"/>
    <lineage>
        <taxon>Eukaryota</taxon>
        <taxon>Fungi</taxon>
        <taxon>Dikarya</taxon>
        <taxon>Ascomycota</taxon>
        <taxon>Pezizomycotina</taxon>
        <taxon>Dothideomycetes</taxon>
        <taxon>Pleosporomycetidae</taxon>
        <taxon>Venturiales</taxon>
        <taxon>Venturiaceae</taxon>
        <taxon>Venturia</taxon>
    </lineage>
</organism>
<evidence type="ECO:0000256" key="5">
    <source>
        <dbReference type="ARBA" id="ARBA00022833"/>
    </source>
</evidence>
<dbReference type="AlphaFoldDB" id="A0A517LN85"/>
<comment type="catalytic activity">
    <reaction evidence="7">
        <text>N(6)-methyl-AMP + H2O + H(+) = IMP + methylamine</text>
        <dbReference type="Rhea" id="RHEA:16001"/>
        <dbReference type="ChEBI" id="CHEBI:15377"/>
        <dbReference type="ChEBI" id="CHEBI:15378"/>
        <dbReference type="ChEBI" id="CHEBI:58053"/>
        <dbReference type="ChEBI" id="CHEBI:59338"/>
        <dbReference type="ChEBI" id="CHEBI:144842"/>
    </reaction>
    <physiologicalReaction direction="left-to-right" evidence="7">
        <dbReference type="Rhea" id="RHEA:16002"/>
    </physiologicalReaction>
</comment>
<dbReference type="GO" id="GO:0046872">
    <property type="term" value="F:metal ion binding"/>
    <property type="evidence" value="ECO:0007669"/>
    <property type="project" value="UniProtKB-KW"/>
</dbReference>
<evidence type="ECO:0000256" key="6">
    <source>
        <dbReference type="ARBA" id="ARBA00023080"/>
    </source>
</evidence>
<dbReference type="Proteomes" id="UP000316270">
    <property type="component" value="Chromosome 17"/>
</dbReference>
<feature type="domain" description="Adenosine deaminase" evidence="8">
    <location>
        <begin position="70"/>
        <end position="217"/>
    </location>
</feature>
<keyword evidence="10" id="KW-1185">Reference proteome</keyword>
<evidence type="ECO:0000256" key="3">
    <source>
        <dbReference type="ARBA" id="ARBA00022723"/>
    </source>
</evidence>
<accession>A0A517LN85</accession>
<dbReference type="PANTHER" id="PTHR11409:SF42">
    <property type="entry name" value="ADENOSINE DEAMINASE-LIKE PROTEIN"/>
    <property type="match status" value="1"/>
</dbReference>
<comment type="cofactor">
    <cofactor evidence="1">
        <name>Zn(2+)</name>
        <dbReference type="ChEBI" id="CHEBI:29105"/>
    </cofactor>
</comment>
<evidence type="ECO:0000256" key="1">
    <source>
        <dbReference type="ARBA" id="ARBA00001947"/>
    </source>
</evidence>
<evidence type="ECO:0000313" key="9">
    <source>
        <dbReference type="EMBL" id="QDS77107.1"/>
    </source>
</evidence>
<evidence type="ECO:0000256" key="2">
    <source>
        <dbReference type="ARBA" id="ARBA00006676"/>
    </source>
</evidence>
<evidence type="ECO:0000259" key="8">
    <source>
        <dbReference type="Pfam" id="PF00962"/>
    </source>
</evidence>
<evidence type="ECO:0000256" key="7">
    <source>
        <dbReference type="ARBA" id="ARBA00048787"/>
    </source>
</evidence>
<keyword evidence="5" id="KW-0862">Zinc</keyword>
<comment type="similarity">
    <text evidence="2">Belongs to the metallo-dependent hydrolases superfamily. Adenosine and AMP deaminases family.</text>
</comment>
<dbReference type="OrthoDB" id="272271at2759"/>
<gene>
    <name evidence="9" type="ORF">FKW77_000849</name>
</gene>
<reference evidence="9 10" key="1">
    <citation type="submission" date="2019-07" db="EMBL/GenBank/DDBJ databases">
        <title>Finished genome of Venturia effusa.</title>
        <authorList>
            <person name="Young C.A."/>
            <person name="Cox M.P."/>
            <person name="Ganley A.R.D."/>
            <person name="David W.J."/>
        </authorList>
    </citation>
    <scope>NUCLEOTIDE SEQUENCE [LARGE SCALE GENOMIC DNA]</scope>
    <source>
        <strain evidence="10">albino</strain>
    </source>
</reference>
<dbReference type="GO" id="GO:0046103">
    <property type="term" value="P:inosine biosynthetic process"/>
    <property type="evidence" value="ECO:0007669"/>
    <property type="project" value="TreeGrafter"/>
</dbReference>
<dbReference type="Gene3D" id="3.20.20.140">
    <property type="entry name" value="Metal-dependent hydrolases"/>
    <property type="match status" value="2"/>
</dbReference>
<keyword evidence="6" id="KW-0546">Nucleotide metabolism</keyword>
<dbReference type="EMBL" id="CP042201">
    <property type="protein sequence ID" value="QDS77107.1"/>
    <property type="molecule type" value="Genomic_DNA"/>
</dbReference>
<evidence type="ECO:0000256" key="4">
    <source>
        <dbReference type="ARBA" id="ARBA00022801"/>
    </source>
</evidence>
<keyword evidence="4" id="KW-0378">Hydrolase</keyword>
<dbReference type="GO" id="GO:0006154">
    <property type="term" value="P:adenosine catabolic process"/>
    <property type="evidence" value="ECO:0007669"/>
    <property type="project" value="TreeGrafter"/>
</dbReference>